<feature type="domain" description="O-methyltransferase dimerisation" evidence="11">
    <location>
        <begin position="43"/>
        <end position="142"/>
    </location>
</feature>
<sequence>MAHVEETQAILLNGKNKKNEEPSPFEKKIDHDKEEEESFSYAMQIALSTVASFAIQTATELGVFDIIDKAGGLDAKLSAEEIASQLSCKNPEAPSMLDRLLCLLASHAMLRCSVVAADDDGRKGGFRRLYGLAPVAKFFVKDADGVSLGPLQALVQHKVALDTWPYLKDAILEGGVAFDKLFGMPVFEYYGKDASYGALFNTAMLNESTIAMRKILENYDGFEGIKTLVDVGGGLGLTLKAITSKYPQIQGINFDLPHVIRQATSYPGVEHVMGDMFESVPKGDAIFLKWILHNWGDERCLKLLKNCHESLPDNGKVIVVDALLPVVPDTSASVKSSTQFDVMMMTYIPAGGKERSEQEFIDLATSTGFTGVRFKCFVRNLCVMEFYK</sequence>
<organism evidence="12 13">
    <name type="scientific">Senna tora</name>
    <dbReference type="NCBI Taxonomy" id="362788"/>
    <lineage>
        <taxon>Eukaryota</taxon>
        <taxon>Viridiplantae</taxon>
        <taxon>Streptophyta</taxon>
        <taxon>Embryophyta</taxon>
        <taxon>Tracheophyta</taxon>
        <taxon>Spermatophyta</taxon>
        <taxon>Magnoliopsida</taxon>
        <taxon>eudicotyledons</taxon>
        <taxon>Gunneridae</taxon>
        <taxon>Pentapetalae</taxon>
        <taxon>rosids</taxon>
        <taxon>fabids</taxon>
        <taxon>Fabales</taxon>
        <taxon>Fabaceae</taxon>
        <taxon>Caesalpinioideae</taxon>
        <taxon>Cassia clade</taxon>
        <taxon>Senna</taxon>
    </lineage>
</organism>
<feature type="region of interest" description="Disordered" evidence="9">
    <location>
        <begin position="1"/>
        <end position="31"/>
    </location>
</feature>
<dbReference type="GO" id="GO:0009809">
    <property type="term" value="P:lignin biosynthetic process"/>
    <property type="evidence" value="ECO:0007669"/>
    <property type="project" value="UniProtKB-KW"/>
</dbReference>
<dbReference type="InterPro" id="IPR001077">
    <property type="entry name" value="COMT_C"/>
</dbReference>
<protein>
    <recommendedName>
        <fullName evidence="6">caffeate O-methyltransferase</fullName>
        <ecNumber evidence="6">2.1.1.68</ecNumber>
    </recommendedName>
</protein>
<comment type="pathway">
    <text evidence="1">Aromatic compound metabolism; phenylpropanoid biosynthesis.</text>
</comment>
<evidence type="ECO:0000256" key="8">
    <source>
        <dbReference type="PIRSR" id="PIRSR005739-1"/>
    </source>
</evidence>
<dbReference type="InterPro" id="IPR036390">
    <property type="entry name" value="WH_DNA-bd_sf"/>
</dbReference>
<dbReference type="Gene3D" id="1.10.10.10">
    <property type="entry name" value="Winged helix-like DNA-binding domain superfamily/Winged helix DNA-binding domain"/>
    <property type="match status" value="1"/>
</dbReference>
<proteinExistence type="predicted"/>
<dbReference type="GO" id="GO:0047763">
    <property type="term" value="F:caffeate O-methyltransferase activity"/>
    <property type="evidence" value="ECO:0007669"/>
    <property type="project" value="UniProtKB-EC"/>
</dbReference>
<dbReference type="Pfam" id="PF00891">
    <property type="entry name" value="Methyltransf_2"/>
    <property type="match status" value="1"/>
</dbReference>
<dbReference type="InterPro" id="IPR016461">
    <property type="entry name" value="COMT-like"/>
</dbReference>
<evidence type="ECO:0000313" key="12">
    <source>
        <dbReference type="EMBL" id="KAF7843740.1"/>
    </source>
</evidence>
<dbReference type="InterPro" id="IPR029063">
    <property type="entry name" value="SAM-dependent_MTases_sf"/>
</dbReference>
<accession>A0A834XFX9</accession>
<keyword evidence="5" id="KW-0438">Lignin biosynthesis</keyword>
<feature type="domain" description="O-methyltransferase C-terminal" evidence="10">
    <location>
        <begin position="164"/>
        <end position="369"/>
    </location>
</feature>
<dbReference type="OrthoDB" id="1606438at2759"/>
<keyword evidence="13" id="KW-1185">Reference proteome</keyword>
<dbReference type="EMBL" id="JAAIUW010000001">
    <property type="protein sequence ID" value="KAF7843740.1"/>
    <property type="molecule type" value="Genomic_DNA"/>
</dbReference>
<dbReference type="SUPFAM" id="SSF46785">
    <property type="entry name" value="Winged helix' DNA-binding domain"/>
    <property type="match status" value="1"/>
</dbReference>
<keyword evidence="2 12" id="KW-0489">Methyltransferase</keyword>
<evidence type="ECO:0000256" key="6">
    <source>
        <dbReference type="ARBA" id="ARBA00039011"/>
    </source>
</evidence>
<evidence type="ECO:0000313" key="13">
    <source>
        <dbReference type="Proteomes" id="UP000634136"/>
    </source>
</evidence>
<gene>
    <name evidence="12" type="ORF">G2W53_000645</name>
</gene>
<dbReference type="EC" id="2.1.1.68" evidence="6"/>
<evidence type="ECO:0000256" key="4">
    <source>
        <dbReference type="ARBA" id="ARBA00022691"/>
    </source>
</evidence>
<evidence type="ECO:0000259" key="10">
    <source>
        <dbReference type="Pfam" id="PF00891"/>
    </source>
</evidence>
<name>A0A834XFX9_9FABA</name>
<reference evidence="12" key="1">
    <citation type="submission" date="2020-09" db="EMBL/GenBank/DDBJ databases">
        <title>Genome-Enabled Discovery of Anthraquinone Biosynthesis in Senna tora.</title>
        <authorList>
            <person name="Kang S.-H."/>
            <person name="Pandey R.P."/>
            <person name="Lee C.-M."/>
            <person name="Sim J.-S."/>
            <person name="Jeong J.-T."/>
            <person name="Choi B.-S."/>
            <person name="Jung M."/>
            <person name="Ginzburg D."/>
            <person name="Zhao K."/>
            <person name="Won S.Y."/>
            <person name="Oh T.-J."/>
            <person name="Yu Y."/>
            <person name="Kim N.-H."/>
            <person name="Lee O.R."/>
            <person name="Lee T.-H."/>
            <person name="Bashyal P."/>
            <person name="Kim T.-S."/>
            <person name="Lee W.-H."/>
            <person name="Kawkins C."/>
            <person name="Kim C.-K."/>
            <person name="Kim J.S."/>
            <person name="Ahn B.O."/>
            <person name="Rhee S.Y."/>
            <person name="Sohng J.K."/>
        </authorList>
    </citation>
    <scope>NUCLEOTIDE SEQUENCE</scope>
    <source>
        <tissue evidence="12">Leaf</tissue>
    </source>
</reference>
<dbReference type="SUPFAM" id="SSF53335">
    <property type="entry name" value="S-adenosyl-L-methionine-dependent methyltransferases"/>
    <property type="match status" value="1"/>
</dbReference>
<dbReference type="Gene3D" id="3.40.50.150">
    <property type="entry name" value="Vaccinia Virus protein VP39"/>
    <property type="match status" value="1"/>
</dbReference>
<evidence type="ECO:0000256" key="1">
    <source>
        <dbReference type="ARBA" id="ARBA00004928"/>
    </source>
</evidence>
<dbReference type="Proteomes" id="UP000634136">
    <property type="component" value="Unassembled WGS sequence"/>
</dbReference>
<evidence type="ECO:0000256" key="9">
    <source>
        <dbReference type="SAM" id="MobiDB-lite"/>
    </source>
</evidence>
<dbReference type="InterPro" id="IPR012967">
    <property type="entry name" value="COMT_dimerisation"/>
</dbReference>
<evidence type="ECO:0000256" key="5">
    <source>
        <dbReference type="ARBA" id="ARBA00022733"/>
    </source>
</evidence>
<dbReference type="GO" id="GO:0008757">
    <property type="term" value="F:S-adenosylmethionine-dependent methyltransferase activity"/>
    <property type="evidence" value="ECO:0007669"/>
    <property type="project" value="UniProtKB-ARBA"/>
</dbReference>
<comment type="function">
    <text evidence="7">Catalyzes the conversion of caffeic acid to ferulic acid and of 5-hydroxyferulic acid to sinapic acid. The resulting products may subsequently be converted to the corresponding alcohols that are incorporated into lignins.</text>
</comment>
<dbReference type="FunFam" id="1.10.10.10:FF:000357">
    <property type="entry name" value="Caffeic acid 3-O-methyltransferase"/>
    <property type="match status" value="1"/>
</dbReference>
<dbReference type="AlphaFoldDB" id="A0A834XFX9"/>
<dbReference type="FunFam" id="3.40.50.150:FF:000061">
    <property type="entry name" value="Caffeic acid O-methyltransferase"/>
    <property type="match status" value="1"/>
</dbReference>
<evidence type="ECO:0000256" key="7">
    <source>
        <dbReference type="ARBA" id="ARBA00045231"/>
    </source>
</evidence>
<feature type="compositionally biased region" description="Basic and acidic residues" evidence="9">
    <location>
        <begin position="17"/>
        <end position="31"/>
    </location>
</feature>
<evidence type="ECO:0000259" key="11">
    <source>
        <dbReference type="Pfam" id="PF08100"/>
    </source>
</evidence>
<dbReference type="InterPro" id="IPR036388">
    <property type="entry name" value="WH-like_DNA-bd_sf"/>
</dbReference>
<dbReference type="PIRSF" id="PIRSF005739">
    <property type="entry name" value="O-mtase"/>
    <property type="match status" value="1"/>
</dbReference>
<keyword evidence="3 12" id="KW-0808">Transferase</keyword>
<evidence type="ECO:0000256" key="2">
    <source>
        <dbReference type="ARBA" id="ARBA00022603"/>
    </source>
</evidence>
<dbReference type="GO" id="GO:0046983">
    <property type="term" value="F:protein dimerization activity"/>
    <property type="evidence" value="ECO:0007669"/>
    <property type="project" value="InterPro"/>
</dbReference>
<dbReference type="PANTHER" id="PTHR11746">
    <property type="entry name" value="O-METHYLTRANSFERASE"/>
    <property type="match status" value="1"/>
</dbReference>
<dbReference type="Pfam" id="PF08100">
    <property type="entry name" value="Dimerisation"/>
    <property type="match status" value="1"/>
</dbReference>
<evidence type="ECO:0000256" key="3">
    <source>
        <dbReference type="ARBA" id="ARBA00022679"/>
    </source>
</evidence>
<comment type="caution">
    <text evidence="12">The sequence shown here is derived from an EMBL/GenBank/DDBJ whole genome shotgun (WGS) entry which is preliminary data.</text>
</comment>
<keyword evidence="4" id="KW-0949">S-adenosyl-L-methionine</keyword>
<dbReference type="GO" id="GO:0032259">
    <property type="term" value="P:methylation"/>
    <property type="evidence" value="ECO:0007669"/>
    <property type="project" value="UniProtKB-KW"/>
</dbReference>
<feature type="active site" description="Proton acceptor" evidence="8">
    <location>
        <position position="293"/>
    </location>
</feature>
<dbReference type="PROSITE" id="PS51683">
    <property type="entry name" value="SAM_OMT_II"/>
    <property type="match status" value="1"/>
</dbReference>